<evidence type="ECO:0000313" key="2">
    <source>
        <dbReference type="EMBL" id="ADP39122.1"/>
    </source>
</evidence>
<accession>E3DAM8</accession>
<dbReference type="EMBL" id="CP002104">
    <property type="protein sequence ID" value="ADP39122.1"/>
    <property type="molecule type" value="Genomic_DNA"/>
</dbReference>
<gene>
    <name evidence="2" type="ordered locus">HMPREF0421_21040</name>
</gene>
<dbReference type="AlphaFoldDB" id="E3DAM8"/>
<proteinExistence type="predicted"/>
<dbReference type="Proteomes" id="UP000001453">
    <property type="component" value="Chromosome"/>
</dbReference>
<sequence>MCCIYDLECYRSACDAYANVTKNPLFAAVLAAVCVTLFAGKRRGVSRHCNK</sequence>
<evidence type="ECO:0000256" key="1">
    <source>
        <dbReference type="SAM" id="Phobius"/>
    </source>
</evidence>
<evidence type="ECO:0000313" key="3">
    <source>
        <dbReference type="Proteomes" id="UP000001453"/>
    </source>
</evidence>
<dbReference type="KEGG" id="gvg:HMPREF0421_21040"/>
<keyword evidence="1" id="KW-0812">Transmembrane</keyword>
<organism evidence="2 3">
    <name type="scientific">Gardnerella vaginalis (strain ATCC 14019 / 317)</name>
    <dbReference type="NCBI Taxonomy" id="525284"/>
    <lineage>
        <taxon>Bacteria</taxon>
        <taxon>Bacillati</taxon>
        <taxon>Actinomycetota</taxon>
        <taxon>Actinomycetes</taxon>
        <taxon>Bifidobacteriales</taxon>
        <taxon>Bifidobacteriaceae</taxon>
        <taxon>Gardnerella</taxon>
    </lineage>
</organism>
<keyword evidence="1" id="KW-0472">Membrane</keyword>
<keyword evidence="1" id="KW-1133">Transmembrane helix</keyword>
<protein>
    <submittedName>
        <fullName evidence="2">Uncharacterized protein</fullName>
    </submittedName>
</protein>
<dbReference type="HOGENOM" id="CLU_3099192_0_0_11"/>
<feature type="transmembrane region" description="Helical" evidence="1">
    <location>
        <begin position="25"/>
        <end position="41"/>
    </location>
</feature>
<name>E3DAM8_GARV3</name>
<reference evidence="2 3" key="1">
    <citation type="journal article" date="2010" name="PLoS ONE">
        <title>Comparative genomics of Gardnerella vaginalis strains reveals substantial differences in metabolic and virulence potential.</title>
        <authorList>
            <person name="Yeoman C.J."/>
            <person name="Yildirim S."/>
            <person name="Thomas S.M."/>
            <person name="Durkin A.S."/>
            <person name="Torralba M."/>
            <person name="Sutton G."/>
            <person name="Buhay C.J."/>
            <person name="Ding Y."/>
            <person name="Dugan-Rocha S.P."/>
            <person name="Muzny D.M."/>
            <person name="Qin X."/>
            <person name="Gibbs R.A."/>
            <person name="Leigh S.R."/>
            <person name="Stumpf R."/>
            <person name="White B.A."/>
            <person name="Highlander S.K."/>
            <person name="Nelson K.E."/>
            <person name="Wilson B.A."/>
        </authorList>
    </citation>
    <scope>NUCLEOTIDE SEQUENCE [LARGE SCALE GENOMIC DNA]</scope>
    <source>
        <strain evidence="3">ATCC 14019 / 317</strain>
    </source>
</reference>